<evidence type="ECO:0000256" key="3">
    <source>
        <dbReference type="ARBA" id="ARBA00022801"/>
    </source>
</evidence>
<dbReference type="Pfam" id="PF06441">
    <property type="entry name" value="EHN"/>
    <property type="match status" value="1"/>
</dbReference>
<protein>
    <recommendedName>
        <fullName evidence="4">Epoxide hydrolase N-terminal domain-containing protein</fullName>
    </recommendedName>
</protein>
<dbReference type="PANTHER" id="PTHR21661:SF35">
    <property type="entry name" value="EPOXIDE HYDROLASE"/>
    <property type="match status" value="1"/>
</dbReference>
<dbReference type="Gene3D" id="3.40.50.1820">
    <property type="entry name" value="alpha/beta hydrolase"/>
    <property type="match status" value="1"/>
</dbReference>
<sequence length="597" mass="67494">MSTIKPYQINIPDSKIERLKQKLALTDFPADNNQSWERGALVDDVKRLAKTWQTTFDWRAVEASLNKLPHFITSIGIEGFGALDVHFIHKKSDRTDAIPLLFLHGWPGSFVEVTRVLESLVDSNGGPSFHVVAPSLIDFGFSSASKPGFQVEHHAKLYDRLMNELGYEKYVIQAGDVGSIIARDMAASFGNSRCMALHTNTPLPSEPKEDTHPDLYKQLQKTPLTEGELKALVRAGEVSKTGMGYYSIQSTKPTTIGFSLRDSPVGLLAWIYEKLLQWSDAYEWTDEEILTWVSIYWFSTAGPDAPSNLYYAFEQSNPVAFAAAGAFIDVPLGISRFMNDLVLLPKLWNQTLGPVVFQEEHERGGHFAAWEQPGAIVGDLRLMFGDSDIERKAARTISNLEHLVDRDEALIRDWDETRAPRRLLSDGTYDETPRLSKAYLKTDPRYAEVREQPAIGRAFSRTFIGKVQQAAGFPVRKDFMIHHSIPQDCELGQACNHWSILDEAHWHNHPESLCLQVVAVRSDFVALGQSGFGLVHMFDDREPQQDRISTMPSYIFKFIKPDFSILERVGYTVVCWRLVDASPDAEIKWMDQYGRCM</sequence>
<dbReference type="GO" id="GO:0097176">
    <property type="term" value="P:epoxide metabolic process"/>
    <property type="evidence" value="ECO:0007669"/>
    <property type="project" value="TreeGrafter"/>
</dbReference>
<gene>
    <name evidence="5" type="ORF">FOXYS1_571</name>
</gene>
<accession>A0A8H5EQ95</accession>
<name>A0A8H5EQ95_FUSOX</name>
<dbReference type="PANTHER" id="PTHR21661">
    <property type="entry name" value="EPOXIDE HYDROLASE 1-RELATED"/>
    <property type="match status" value="1"/>
</dbReference>
<dbReference type="Proteomes" id="UP000558688">
    <property type="component" value="Unassembled WGS sequence"/>
</dbReference>
<evidence type="ECO:0000259" key="4">
    <source>
        <dbReference type="Pfam" id="PF06441"/>
    </source>
</evidence>
<dbReference type="InterPro" id="IPR029058">
    <property type="entry name" value="AB_hydrolase_fold"/>
</dbReference>
<evidence type="ECO:0000256" key="2">
    <source>
        <dbReference type="ARBA" id="ARBA00022797"/>
    </source>
</evidence>
<evidence type="ECO:0000313" key="5">
    <source>
        <dbReference type="EMBL" id="KAF5268537.1"/>
    </source>
</evidence>
<evidence type="ECO:0000313" key="6">
    <source>
        <dbReference type="Proteomes" id="UP000558688"/>
    </source>
</evidence>
<proteinExistence type="inferred from homology"/>
<dbReference type="EMBL" id="JAAFOW010000089">
    <property type="protein sequence ID" value="KAF5268537.1"/>
    <property type="molecule type" value="Genomic_DNA"/>
</dbReference>
<keyword evidence="2" id="KW-0058">Aromatic hydrocarbons catabolism</keyword>
<organism evidence="5 6">
    <name type="scientific">Fusarium oxysporum</name>
    <name type="common">Fusarium vascular wilt</name>
    <dbReference type="NCBI Taxonomy" id="5507"/>
    <lineage>
        <taxon>Eukaryota</taxon>
        <taxon>Fungi</taxon>
        <taxon>Dikarya</taxon>
        <taxon>Ascomycota</taxon>
        <taxon>Pezizomycotina</taxon>
        <taxon>Sordariomycetes</taxon>
        <taxon>Hypocreomycetidae</taxon>
        <taxon>Hypocreales</taxon>
        <taxon>Nectriaceae</taxon>
        <taxon>Fusarium</taxon>
        <taxon>Fusarium oxysporum species complex</taxon>
    </lineage>
</organism>
<dbReference type="InterPro" id="IPR000639">
    <property type="entry name" value="Epox_hydrolase-like"/>
</dbReference>
<keyword evidence="3" id="KW-0378">Hydrolase</keyword>
<dbReference type="GO" id="GO:0004301">
    <property type="term" value="F:epoxide hydrolase activity"/>
    <property type="evidence" value="ECO:0007669"/>
    <property type="project" value="TreeGrafter"/>
</dbReference>
<dbReference type="AlphaFoldDB" id="A0A8H5EQ95"/>
<dbReference type="InterPro" id="IPR010497">
    <property type="entry name" value="Epoxide_hydro_N"/>
</dbReference>
<comment type="caution">
    <text evidence="5">The sequence shown here is derived from an EMBL/GenBank/DDBJ whole genome shotgun (WGS) entry which is preliminary data.</text>
</comment>
<dbReference type="SUPFAM" id="SSF53474">
    <property type="entry name" value="alpha/beta-Hydrolases"/>
    <property type="match status" value="1"/>
</dbReference>
<feature type="domain" description="Epoxide hydrolase N-terminal" evidence="4">
    <location>
        <begin position="4"/>
        <end position="113"/>
    </location>
</feature>
<comment type="similarity">
    <text evidence="1">Belongs to the peptidase S33 family.</text>
</comment>
<evidence type="ECO:0000256" key="1">
    <source>
        <dbReference type="ARBA" id="ARBA00010088"/>
    </source>
</evidence>
<dbReference type="PRINTS" id="PR00412">
    <property type="entry name" value="EPOXHYDRLASE"/>
</dbReference>
<reference evidence="5" key="1">
    <citation type="submission" date="2020-02" db="EMBL/GenBank/DDBJ databases">
        <title>Identification and distribution of gene clusters putatively required for synthesis of sphingolipid metabolism inhibitors in phylogenetically diverse species of the filamentous fungus Fusarium.</title>
        <authorList>
            <person name="Kim H.-S."/>
            <person name="Busman M."/>
            <person name="Brown D.W."/>
            <person name="Divon H."/>
            <person name="Uhlig S."/>
            <person name="Proctor R.H."/>
        </authorList>
    </citation>
    <scope>NUCLEOTIDE SEQUENCE [LARGE SCALE GENOMIC DNA]</scope>
    <source>
        <strain evidence="5">NRRL 39464</strain>
    </source>
</reference>